<name>A0A0B8QTR4_LACLL</name>
<dbReference type="EC" id="2.7.1.49" evidence="5"/>
<organism evidence="17 18">
    <name type="scientific">Lactococcus lactis subsp. lactis</name>
    <name type="common">Streptococcus lactis</name>
    <dbReference type="NCBI Taxonomy" id="1360"/>
    <lineage>
        <taxon>Bacteria</taxon>
        <taxon>Bacillati</taxon>
        <taxon>Bacillota</taxon>
        <taxon>Bacilli</taxon>
        <taxon>Lactobacillales</taxon>
        <taxon>Streptococcaceae</taxon>
        <taxon>Lactococcus</taxon>
    </lineage>
</organism>
<keyword evidence="11" id="KW-0067">ATP-binding</keyword>
<gene>
    <name evidence="17" type="ORF">JCM5805K_1483</name>
</gene>
<comment type="similarity">
    <text evidence="4">Belongs to the ThiD family.</text>
</comment>
<dbReference type="InterPro" id="IPR013749">
    <property type="entry name" value="PM/HMP-P_kinase-1"/>
</dbReference>
<dbReference type="GO" id="GO:0005829">
    <property type="term" value="C:cytosol"/>
    <property type="evidence" value="ECO:0007669"/>
    <property type="project" value="TreeGrafter"/>
</dbReference>
<dbReference type="Proteomes" id="UP000031847">
    <property type="component" value="Unassembled WGS sequence"/>
</dbReference>
<dbReference type="SUPFAM" id="SSF53613">
    <property type="entry name" value="Ribokinase-like"/>
    <property type="match status" value="1"/>
</dbReference>
<evidence type="ECO:0000256" key="1">
    <source>
        <dbReference type="ARBA" id="ARBA00000151"/>
    </source>
</evidence>
<accession>A0A0B8QTR4</accession>
<dbReference type="InterPro" id="IPR029056">
    <property type="entry name" value="Ribokinase-like"/>
</dbReference>
<dbReference type="Gene3D" id="3.40.1190.20">
    <property type="match status" value="1"/>
</dbReference>
<protein>
    <recommendedName>
        <fullName evidence="7">Hydroxymethylpyrimidine/phosphomethylpyrimidine kinase</fullName>
        <ecNumber evidence="5">2.7.1.49</ecNumber>
        <ecNumber evidence="6">2.7.4.7</ecNumber>
    </recommendedName>
    <alternativeName>
        <fullName evidence="14">Hydroxymethylpyrimidine kinase</fullName>
    </alternativeName>
    <alternativeName>
        <fullName evidence="15">Hydroxymethylpyrimidine phosphate kinase</fullName>
    </alternativeName>
</protein>
<comment type="pathway">
    <text evidence="13">Cofactor biosynthesis; thiamine diphosphate biosynthesis; 4-amino-2-methyl-5-diphosphomethylpyrimidine from 5-amino-1-(5-phospho-D-ribosyl)imidazole: step 2/3.</text>
</comment>
<evidence type="ECO:0000256" key="3">
    <source>
        <dbReference type="ARBA" id="ARBA00004769"/>
    </source>
</evidence>
<comment type="pathway">
    <text evidence="3">Cofactor biosynthesis; thiamine diphosphate biosynthesis; 4-amino-2-methyl-5-diphosphomethylpyrimidine from 5-amino-1-(5-phospho-D-ribosyl)imidazole: step 3/3.</text>
</comment>
<dbReference type="NCBIfam" id="TIGR00097">
    <property type="entry name" value="HMP-P_kinase"/>
    <property type="match status" value="1"/>
</dbReference>
<keyword evidence="8" id="KW-0808">Transferase</keyword>
<evidence type="ECO:0000256" key="2">
    <source>
        <dbReference type="ARBA" id="ARBA00000565"/>
    </source>
</evidence>
<evidence type="ECO:0000256" key="7">
    <source>
        <dbReference type="ARBA" id="ARBA00019161"/>
    </source>
</evidence>
<keyword evidence="9" id="KW-0547">Nucleotide-binding</keyword>
<keyword evidence="10 17" id="KW-0418">Kinase</keyword>
<evidence type="ECO:0000256" key="12">
    <source>
        <dbReference type="ARBA" id="ARBA00022977"/>
    </source>
</evidence>
<evidence type="ECO:0000259" key="16">
    <source>
        <dbReference type="Pfam" id="PF08543"/>
    </source>
</evidence>
<dbReference type="GO" id="GO:0009228">
    <property type="term" value="P:thiamine biosynthetic process"/>
    <property type="evidence" value="ECO:0007669"/>
    <property type="project" value="UniProtKB-KW"/>
</dbReference>
<dbReference type="PANTHER" id="PTHR20858:SF17">
    <property type="entry name" value="HYDROXYMETHYLPYRIMIDINE_PHOSPHOMETHYLPYRIMIDINE KINASE THI20-RELATED"/>
    <property type="match status" value="1"/>
</dbReference>
<evidence type="ECO:0000256" key="6">
    <source>
        <dbReference type="ARBA" id="ARBA00012963"/>
    </source>
</evidence>
<evidence type="ECO:0000256" key="13">
    <source>
        <dbReference type="ARBA" id="ARBA00037917"/>
    </source>
</evidence>
<evidence type="ECO:0000256" key="10">
    <source>
        <dbReference type="ARBA" id="ARBA00022777"/>
    </source>
</evidence>
<comment type="catalytic activity">
    <reaction evidence="2">
        <text>4-amino-2-methyl-5-(phosphooxymethyl)pyrimidine + ATP = 4-amino-2-methyl-5-(diphosphooxymethyl)pyrimidine + ADP</text>
        <dbReference type="Rhea" id="RHEA:19893"/>
        <dbReference type="ChEBI" id="CHEBI:30616"/>
        <dbReference type="ChEBI" id="CHEBI:57841"/>
        <dbReference type="ChEBI" id="CHEBI:58354"/>
        <dbReference type="ChEBI" id="CHEBI:456216"/>
        <dbReference type="EC" id="2.7.4.7"/>
    </reaction>
</comment>
<proteinExistence type="inferred from homology"/>
<comment type="catalytic activity">
    <reaction evidence="1">
        <text>4-amino-5-hydroxymethyl-2-methylpyrimidine + ATP = 4-amino-2-methyl-5-(phosphooxymethyl)pyrimidine + ADP + H(+)</text>
        <dbReference type="Rhea" id="RHEA:23096"/>
        <dbReference type="ChEBI" id="CHEBI:15378"/>
        <dbReference type="ChEBI" id="CHEBI:16892"/>
        <dbReference type="ChEBI" id="CHEBI:30616"/>
        <dbReference type="ChEBI" id="CHEBI:58354"/>
        <dbReference type="ChEBI" id="CHEBI:456216"/>
        <dbReference type="EC" id="2.7.1.49"/>
    </reaction>
</comment>
<evidence type="ECO:0000313" key="18">
    <source>
        <dbReference type="Proteomes" id="UP000031847"/>
    </source>
</evidence>
<dbReference type="FunFam" id="3.40.1190.20:FF:000003">
    <property type="entry name" value="Phosphomethylpyrimidine kinase ThiD"/>
    <property type="match status" value="1"/>
</dbReference>
<evidence type="ECO:0000256" key="15">
    <source>
        <dbReference type="ARBA" id="ARBA00043176"/>
    </source>
</evidence>
<dbReference type="GO" id="GO:0008972">
    <property type="term" value="F:phosphomethylpyrimidine kinase activity"/>
    <property type="evidence" value="ECO:0007669"/>
    <property type="project" value="UniProtKB-EC"/>
</dbReference>
<evidence type="ECO:0000256" key="5">
    <source>
        <dbReference type="ARBA" id="ARBA00012135"/>
    </source>
</evidence>
<dbReference type="EC" id="2.7.4.7" evidence="6"/>
<sequence length="284" mass="31036">MIKFIKRRKRLYKGEKEMIDVSQVVTIAGIDSSGGAGINADLKTFHNQKVYSATIVTGLTAQNTYGVQEILPTNKAFILAQFDSVFSDLEISAAKTGALFDTAQVEAVIQGLKKYKPKHLVVDPVMVAKGGAILLTREAIDLIKNELLPLAELVTPNLEEAEVMCGYKIIDEKEILKALHDIQKLGAKNVLIKGGHGNGELVRDYLLMTDGSVSTYDSKRLLTERTHGTGDTLSSYITAHLALGEDLKEVMPKAKLFITEAISQTINVGHGHGPLNHWVTINEK</sequence>
<dbReference type="EMBL" id="BBSI01000022">
    <property type="protein sequence ID" value="GAM80372.1"/>
    <property type="molecule type" value="Genomic_DNA"/>
</dbReference>
<evidence type="ECO:0000256" key="8">
    <source>
        <dbReference type="ARBA" id="ARBA00022679"/>
    </source>
</evidence>
<evidence type="ECO:0000256" key="14">
    <source>
        <dbReference type="ARBA" id="ARBA00042102"/>
    </source>
</evidence>
<dbReference type="InterPro" id="IPR004399">
    <property type="entry name" value="HMP/HMP-P_kinase_dom"/>
</dbReference>
<evidence type="ECO:0000256" key="9">
    <source>
        <dbReference type="ARBA" id="ARBA00022741"/>
    </source>
</evidence>
<feature type="domain" description="Pyridoxamine kinase/Phosphomethylpyrimidine kinase" evidence="16">
    <location>
        <begin position="31"/>
        <end position="276"/>
    </location>
</feature>
<dbReference type="AlphaFoldDB" id="A0A0B8QTR4"/>
<dbReference type="GO" id="GO:0008902">
    <property type="term" value="F:hydroxymethylpyrimidine kinase activity"/>
    <property type="evidence" value="ECO:0007669"/>
    <property type="project" value="UniProtKB-EC"/>
</dbReference>
<keyword evidence="12" id="KW-0784">Thiamine biosynthesis</keyword>
<evidence type="ECO:0000256" key="4">
    <source>
        <dbReference type="ARBA" id="ARBA00009879"/>
    </source>
</evidence>
<dbReference type="PANTHER" id="PTHR20858">
    <property type="entry name" value="PHOSPHOMETHYLPYRIMIDINE KINASE"/>
    <property type="match status" value="1"/>
</dbReference>
<reference evidence="17 18" key="1">
    <citation type="submission" date="2015-01" db="EMBL/GenBank/DDBJ databases">
        <title>Lactococcus lactis subsp.lactis JCM 5805 whole genome shotgun sequence.</title>
        <authorList>
            <person name="Fujii T."/>
            <person name="Tomita Y."/>
            <person name="Ikushima S."/>
            <person name="Fujiwara D."/>
        </authorList>
    </citation>
    <scope>NUCLEOTIDE SEQUENCE [LARGE SCALE GENOMIC DNA]</scope>
    <source>
        <strain evidence="17 18">JCM 5805</strain>
    </source>
</reference>
<evidence type="ECO:0000313" key="17">
    <source>
        <dbReference type="EMBL" id="GAM80372.1"/>
    </source>
</evidence>
<comment type="caution">
    <text evidence="17">The sequence shown here is derived from an EMBL/GenBank/DDBJ whole genome shotgun (WGS) entry which is preliminary data.</text>
</comment>
<evidence type="ECO:0000256" key="11">
    <source>
        <dbReference type="ARBA" id="ARBA00022840"/>
    </source>
</evidence>
<dbReference type="CDD" id="cd01169">
    <property type="entry name" value="HMPP_kinase"/>
    <property type="match status" value="1"/>
</dbReference>
<dbReference type="GO" id="GO:0005524">
    <property type="term" value="F:ATP binding"/>
    <property type="evidence" value="ECO:0007669"/>
    <property type="project" value="UniProtKB-KW"/>
</dbReference>
<dbReference type="Pfam" id="PF08543">
    <property type="entry name" value="Phos_pyr_kin"/>
    <property type="match status" value="1"/>
</dbReference>